<protein>
    <submittedName>
        <fullName evidence="2">Uncharacterized protein</fullName>
    </submittedName>
</protein>
<keyword evidence="1" id="KW-0472">Membrane</keyword>
<sequence>MPSTTAYTIAIFGLSCFLSGIFTLFNASISLSTLDLPPTARPAVQASSLAAIAMGVFYCLAAWQENRAFFKFSLGTRTLTTVVFLRTGGPWWMLGIWEGVGVLSTMAGLVWDRRKRNARWRSSEKK</sequence>
<evidence type="ECO:0000313" key="3">
    <source>
        <dbReference type="Proteomes" id="UP000700596"/>
    </source>
</evidence>
<organism evidence="2 3">
    <name type="scientific">Dendryphion nanum</name>
    <dbReference type="NCBI Taxonomy" id="256645"/>
    <lineage>
        <taxon>Eukaryota</taxon>
        <taxon>Fungi</taxon>
        <taxon>Dikarya</taxon>
        <taxon>Ascomycota</taxon>
        <taxon>Pezizomycotina</taxon>
        <taxon>Dothideomycetes</taxon>
        <taxon>Pleosporomycetidae</taxon>
        <taxon>Pleosporales</taxon>
        <taxon>Torulaceae</taxon>
        <taxon>Dendryphion</taxon>
    </lineage>
</organism>
<accession>A0A9P9IF25</accession>
<evidence type="ECO:0000313" key="2">
    <source>
        <dbReference type="EMBL" id="KAH7117557.1"/>
    </source>
</evidence>
<feature type="transmembrane region" description="Helical" evidence="1">
    <location>
        <begin position="91"/>
        <end position="111"/>
    </location>
</feature>
<keyword evidence="1" id="KW-0812">Transmembrane</keyword>
<evidence type="ECO:0000256" key="1">
    <source>
        <dbReference type="SAM" id="Phobius"/>
    </source>
</evidence>
<dbReference type="EMBL" id="JAGMWT010000013">
    <property type="protein sequence ID" value="KAH7117557.1"/>
    <property type="molecule type" value="Genomic_DNA"/>
</dbReference>
<gene>
    <name evidence="2" type="ORF">B0J11DRAFT_536242</name>
</gene>
<keyword evidence="3" id="KW-1185">Reference proteome</keyword>
<comment type="caution">
    <text evidence="2">The sequence shown here is derived from an EMBL/GenBank/DDBJ whole genome shotgun (WGS) entry which is preliminary data.</text>
</comment>
<reference evidence="2" key="1">
    <citation type="journal article" date="2021" name="Nat. Commun.">
        <title>Genetic determinants of endophytism in the Arabidopsis root mycobiome.</title>
        <authorList>
            <person name="Mesny F."/>
            <person name="Miyauchi S."/>
            <person name="Thiergart T."/>
            <person name="Pickel B."/>
            <person name="Atanasova L."/>
            <person name="Karlsson M."/>
            <person name="Huettel B."/>
            <person name="Barry K.W."/>
            <person name="Haridas S."/>
            <person name="Chen C."/>
            <person name="Bauer D."/>
            <person name="Andreopoulos W."/>
            <person name="Pangilinan J."/>
            <person name="LaButti K."/>
            <person name="Riley R."/>
            <person name="Lipzen A."/>
            <person name="Clum A."/>
            <person name="Drula E."/>
            <person name="Henrissat B."/>
            <person name="Kohler A."/>
            <person name="Grigoriev I.V."/>
            <person name="Martin F.M."/>
            <person name="Hacquard S."/>
        </authorList>
    </citation>
    <scope>NUCLEOTIDE SEQUENCE</scope>
    <source>
        <strain evidence="2">MPI-CAGE-CH-0243</strain>
    </source>
</reference>
<feature type="transmembrane region" description="Helical" evidence="1">
    <location>
        <begin position="43"/>
        <end position="63"/>
    </location>
</feature>
<proteinExistence type="predicted"/>
<name>A0A9P9IF25_9PLEO</name>
<feature type="transmembrane region" description="Helical" evidence="1">
    <location>
        <begin position="6"/>
        <end position="31"/>
    </location>
</feature>
<keyword evidence="1" id="KW-1133">Transmembrane helix</keyword>
<dbReference type="OrthoDB" id="10042947at2759"/>
<dbReference type="Proteomes" id="UP000700596">
    <property type="component" value="Unassembled WGS sequence"/>
</dbReference>
<dbReference type="AlphaFoldDB" id="A0A9P9IF25"/>